<accession>A0ABQ7C1J2</accession>
<gene>
    <name evidence="2" type="ORF">DY000_02010302</name>
</gene>
<proteinExistence type="predicted"/>
<evidence type="ECO:0000313" key="3">
    <source>
        <dbReference type="Proteomes" id="UP000266723"/>
    </source>
</evidence>
<keyword evidence="3" id="KW-1185">Reference proteome</keyword>
<dbReference type="PANTHER" id="PTHR12507">
    <property type="entry name" value="REDUCED GROWTH PHENOTYPE 1 RGP1, YEAST -RELATED"/>
    <property type="match status" value="1"/>
</dbReference>
<feature type="region of interest" description="Disordered" evidence="1">
    <location>
        <begin position="369"/>
        <end position="398"/>
    </location>
</feature>
<feature type="region of interest" description="Disordered" evidence="1">
    <location>
        <begin position="258"/>
        <end position="296"/>
    </location>
</feature>
<feature type="compositionally biased region" description="Polar residues" evidence="1">
    <location>
        <begin position="264"/>
        <end position="288"/>
    </location>
</feature>
<sequence>MLSSRFSFLGIGSSSNEVNDSLSGSGTKIKPSLSVQTDKDVYRPGDFIFVTLEVGYSAVRDHENGASPSVLVDKLSFEVKGLEKLDVQWFSAQKPSPGSKGRRGDSSPNSSMGNSEEQRVAFRGKSLRWDCSNQYHSDRNILERDGWGLRMAFCIPTGFICMPVNITTLNEMHLMQTRANDAYDNGEDGYDSSRDEISSVSSYPNKGNLNRAFGSSVSLNSGPRLSMNATSYIEGVGSSPKELVSQLSAAVVSYDSGPDGFSPGKSSDSVIPSQQPKQTNGAGASNSPEAGAGVQSDHHEVVADLIQTSFLFSIPTDGPMSFTTPRVSVQWILRFEFLITPKDVDLSRYEHPLLVPEREKSEWVLPITVHAPPPRTSSSPAQNRGDKLYGLEPSWIRS</sequence>
<comment type="caution">
    <text evidence="2">The sequence shown here is derived from an EMBL/GenBank/DDBJ whole genome shotgun (WGS) entry which is preliminary data.</text>
</comment>
<feature type="compositionally biased region" description="Polar residues" evidence="1">
    <location>
        <begin position="106"/>
        <end position="115"/>
    </location>
</feature>
<name>A0ABQ7C1J2_BRACR</name>
<evidence type="ECO:0000313" key="2">
    <source>
        <dbReference type="EMBL" id="KAF3546055.1"/>
    </source>
</evidence>
<dbReference type="InterPro" id="IPR014848">
    <property type="entry name" value="Rgp1"/>
</dbReference>
<dbReference type="EMBL" id="QGKV02000832">
    <property type="protein sequence ID" value="KAF3546055.1"/>
    <property type="molecule type" value="Genomic_DNA"/>
</dbReference>
<dbReference type="Proteomes" id="UP000266723">
    <property type="component" value="Unassembled WGS sequence"/>
</dbReference>
<protein>
    <submittedName>
        <fullName evidence="2">Uncharacterized protein</fullName>
    </submittedName>
</protein>
<organism evidence="2 3">
    <name type="scientific">Brassica cretica</name>
    <name type="common">Mustard</name>
    <dbReference type="NCBI Taxonomy" id="69181"/>
    <lineage>
        <taxon>Eukaryota</taxon>
        <taxon>Viridiplantae</taxon>
        <taxon>Streptophyta</taxon>
        <taxon>Embryophyta</taxon>
        <taxon>Tracheophyta</taxon>
        <taxon>Spermatophyta</taxon>
        <taxon>Magnoliopsida</taxon>
        <taxon>eudicotyledons</taxon>
        <taxon>Gunneridae</taxon>
        <taxon>Pentapetalae</taxon>
        <taxon>rosids</taxon>
        <taxon>malvids</taxon>
        <taxon>Brassicales</taxon>
        <taxon>Brassicaceae</taxon>
        <taxon>Brassiceae</taxon>
        <taxon>Brassica</taxon>
    </lineage>
</organism>
<evidence type="ECO:0000256" key="1">
    <source>
        <dbReference type="SAM" id="MobiDB-lite"/>
    </source>
</evidence>
<reference evidence="2 3" key="1">
    <citation type="journal article" date="2020" name="BMC Genomics">
        <title>Intraspecific diversification of the crop wild relative Brassica cretica Lam. using demographic model selection.</title>
        <authorList>
            <person name="Kioukis A."/>
            <person name="Michalopoulou V.A."/>
            <person name="Briers L."/>
            <person name="Pirintsos S."/>
            <person name="Studholme D.J."/>
            <person name="Pavlidis P."/>
            <person name="Sarris P.F."/>
        </authorList>
    </citation>
    <scope>NUCLEOTIDE SEQUENCE [LARGE SCALE GENOMIC DNA]</scope>
    <source>
        <strain evidence="3">cv. PFS-1207/04</strain>
    </source>
</reference>
<feature type="region of interest" description="Disordered" evidence="1">
    <location>
        <begin position="92"/>
        <end position="118"/>
    </location>
</feature>
<feature type="region of interest" description="Disordered" evidence="1">
    <location>
        <begin position="185"/>
        <end position="205"/>
    </location>
</feature>